<dbReference type="InterPro" id="IPR000014">
    <property type="entry name" value="PAS"/>
</dbReference>
<evidence type="ECO:0000256" key="4">
    <source>
        <dbReference type="ARBA" id="ARBA00023125"/>
    </source>
</evidence>
<evidence type="ECO:0000259" key="7">
    <source>
        <dbReference type="PROSITE" id="PS50112"/>
    </source>
</evidence>
<dbReference type="InterPro" id="IPR002078">
    <property type="entry name" value="Sigma_54_int"/>
</dbReference>
<dbReference type="PROSITE" id="PS50045">
    <property type="entry name" value="SIGMA54_INTERACT_4"/>
    <property type="match status" value="1"/>
</dbReference>
<organism evidence="9 10">
    <name type="scientific">Oceanidesulfovibrio marinus</name>
    <dbReference type="NCBI Taxonomy" id="370038"/>
    <lineage>
        <taxon>Bacteria</taxon>
        <taxon>Pseudomonadati</taxon>
        <taxon>Thermodesulfobacteriota</taxon>
        <taxon>Desulfovibrionia</taxon>
        <taxon>Desulfovibrionales</taxon>
        <taxon>Desulfovibrionaceae</taxon>
        <taxon>Oceanidesulfovibrio</taxon>
    </lineage>
</organism>
<dbReference type="Pfam" id="PF25601">
    <property type="entry name" value="AAA_lid_14"/>
    <property type="match status" value="1"/>
</dbReference>
<dbReference type="PROSITE" id="PS00675">
    <property type="entry name" value="SIGMA54_INTERACT_1"/>
    <property type="match status" value="1"/>
</dbReference>
<dbReference type="PROSITE" id="PS50112">
    <property type="entry name" value="PAS"/>
    <property type="match status" value="1"/>
</dbReference>
<evidence type="ECO:0000313" key="8">
    <source>
        <dbReference type="EMBL" id="QJT09397.1"/>
    </source>
</evidence>
<dbReference type="InterPro" id="IPR002197">
    <property type="entry name" value="HTH_Fis"/>
</dbReference>
<dbReference type="InterPro" id="IPR025944">
    <property type="entry name" value="Sigma_54_int_dom_CS"/>
</dbReference>
<evidence type="ECO:0000256" key="2">
    <source>
        <dbReference type="ARBA" id="ARBA00022840"/>
    </source>
</evidence>
<dbReference type="InterPro" id="IPR058031">
    <property type="entry name" value="AAA_lid_NorR"/>
</dbReference>
<evidence type="ECO:0000313" key="9">
    <source>
        <dbReference type="EMBL" id="TVM33625.1"/>
    </source>
</evidence>
<reference evidence="8 11" key="2">
    <citation type="submission" date="2019-04" db="EMBL/GenBank/DDBJ databases">
        <title>Isolation and culture of sulfate reducing bacteria from the cold seep of the South China Sea.</title>
        <authorList>
            <person name="Sun C."/>
            <person name="Liu R."/>
        </authorList>
    </citation>
    <scope>NUCLEOTIDE SEQUENCE [LARGE SCALE GENOMIC DNA]</scope>
    <source>
        <strain evidence="8 11">CS1</strain>
    </source>
</reference>
<dbReference type="OrthoDB" id="9763792at2"/>
<dbReference type="GO" id="GO:0043565">
    <property type="term" value="F:sequence-specific DNA binding"/>
    <property type="evidence" value="ECO:0007669"/>
    <property type="project" value="InterPro"/>
</dbReference>
<reference evidence="9 10" key="1">
    <citation type="submission" date="2018-06" db="EMBL/GenBank/DDBJ databases">
        <title>Complete genome of Desulfovibrio marinus P48SEP.</title>
        <authorList>
            <person name="Crispim J.S."/>
            <person name="Vidigal P.M.P."/>
            <person name="Silva L.C.F."/>
            <person name="Araujo L.C."/>
            <person name="Laguardia C.N."/>
            <person name="Dias R.S."/>
            <person name="Sousa M.P."/>
            <person name="Paula S.O."/>
            <person name="Silva C."/>
        </authorList>
    </citation>
    <scope>NUCLEOTIDE SEQUENCE [LARGE SCALE GENOMIC DNA]</scope>
    <source>
        <strain evidence="9 10">P48SEP</strain>
    </source>
</reference>
<dbReference type="InterPro" id="IPR025662">
    <property type="entry name" value="Sigma_54_int_dom_ATP-bd_1"/>
</dbReference>
<keyword evidence="3" id="KW-0805">Transcription regulation</keyword>
<keyword evidence="5" id="KW-0804">Transcription</keyword>
<dbReference type="PANTHER" id="PTHR32071">
    <property type="entry name" value="TRANSCRIPTIONAL REGULATORY PROTEIN"/>
    <property type="match status" value="1"/>
</dbReference>
<dbReference type="Pfam" id="PF00158">
    <property type="entry name" value="Sigma54_activat"/>
    <property type="match status" value="1"/>
</dbReference>
<evidence type="ECO:0000256" key="1">
    <source>
        <dbReference type="ARBA" id="ARBA00022741"/>
    </source>
</evidence>
<evidence type="ECO:0000256" key="5">
    <source>
        <dbReference type="ARBA" id="ARBA00023163"/>
    </source>
</evidence>
<keyword evidence="4" id="KW-0238">DNA-binding</keyword>
<dbReference type="PROSITE" id="PS00676">
    <property type="entry name" value="SIGMA54_INTERACT_2"/>
    <property type="match status" value="1"/>
</dbReference>
<dbReference type="SMART" id="SM00091">
    <property type="entry name" value="PAS"/>
    <property type="match status" value="1"/>
</dbReference>
<dbReference type="PROSITE" id="PS00688">
    <property type="entry name" value="SIGMA54_INTERACT_3"/>
    <property type="match status" value="1"/>
</dbReference>
<keyword evidence="2" id="KW-0067">ATP-binding</keyword>
<dbReference type="Gene3D" id="3.40.50.300">
    <property type="entry name" value="P-loop containing nucleotide triphosphate hydrolases"/>
    <property type="match status" value="1"/>
</dbReference>
<dbReference type="SUPFAM" id="SSF52540">
    <property type="entry name" value="P-loop containing nucleoside triphosphate hydrolases"/>
    <property type="match status" value="1"/>
</dbReference>
<dbReference type="SUPFAM" id="SSF46689">
    <property type="entry name" value="Homeodomain-like"/>
    <property type="match status" value="1"/>
</dbReference>
<dbReference type="SUPFAM" id="SSF55785">
    <property type="entry name" value="PYP-like sensor domain (PAS domain)"/>
    <property type="match status" value="1"/>
</dbReference>
<evidence type="ECO:0000259" key="6">
    <source>
        <dbReference type="PROSITE" id="PS50045"/>
    </source>
</evidence>
<dbReference type="Pfam" id="PF00989">
    <property type="entry name" value="PAS"/>
    <property type="match status" value="1"/>
</dbReference>
<name>A0A6P1ZG63_9BACT</name>
<accession>A0A6P1ZG63</accession>
<dbReference type="Pfam" id="PF02954">
    <property type="entry name" value="HTH_8"/>
    <property type="match status" value="1"/>
</dbReference>
<dbReference type="SMART" id="SM00382">
    <property type="entry name" value="AAA"/>
    <property type="match status" value="1"/>
</dbReference>
<dbReference type="Gene3D" id="1.10.8.60">
    <property type="match status" value="1"/>
</dbReference>
<keyword evidence="11" id="KW-1185">Reference proteome</keyword>
<dbReference type="GO" id="GO:0006355">
    <property type="term" value="P:regulation of DNA-templated transcription"/>
    <property type="evidence" value="ECO:0007669"/>
    <property type="project" value="InterPro"/>
</dbReference>
<dbReference type="Gene3D" id="1.10.10.60">
    <property type="entry name" value="Homeodomain-like"/>
    <property type="match status" value="1"/>
</dbReference>
<dbReference type="InterPro" id="IPR027417">
    <property type="entry name" value="P-loop_NTPase"/>
</dbReference>
<dbReference type="InterPro" id="IPR035965">
    <property type="entry name" value="PAS-like_dom_sf"/>
</dbReference>
<dbReference type="FunFam" id="3.40.50.300:FF:000006">
    <property type="entry name" value="DNA-binding transcriptional regulator NtrC"/>
    <property type="match status" value="1"/>
</dbReference>
<dbReference type="EMBL" id="QMIF01000006">
    <property type="protein sequence ID" value="TVM33625.1"/>
    <property type="molecule type" value="Genomic_DNA"/>
</dbReference>
<dbReference type="InterPro" id="IPR013767">
    <property type="entry name" value="PAS_fold"/>
</dbReference>
<dbReference type="CDD" id="cd00130">
    <property type="entry name" value="PAS"/>
    <property type="match status" value="1"/>
</dbReference>
<evidence type="ECO:0000313" key="10">
    <source>
        <dbReference type="Proteomes" id="UP000434052"/>
    </source>
</evidence>
<proteinExistence type="predicted"/>
<evidence type="ECO:0000256" key="3">
    <source>
        <dbReference type="ARBA" id="ARBA00023015"/>
    </source>
</evidence>
<dbReference type="AlphaFoldDB" id="A0A6P1ZG63"/>
<dbReference type="GO" id="GO:0005524">
    <property type="term" value="F:ATP binding"/>
    <property type="evidence" value="ECO:0007669"/>
    <property type="project" value="UniProtKB-KW"/>
</dbReference>
<protein>
    <submittedName>
        <fullName evidence="8">PAS domain-containing protein</fullName>
    </submittedName>
</protein>
<gene>
    <name evidence="9" type="ORF">DQK91_10345</name>
    <name evidence="8" type="ORF">E8L03_10785</name>
</gene>
<dbReference type="InterPro" id="IPR025943">
    <property type="entry name" value="Sigma_54_int_dom_ATP-bd_2"/>
</dbReference>
<feature type="domain" description="PAS" evidence="7">
    <location>
        <begin position="30"/>
        <end position="108"/>
    </location>
</feature>
<dbReference type="InterPro" id="IPR003593">
    <property type="entry name" value="AAA+_ATPase"/>
</dbReference>
<sequence length="485" mass="54523">MFATDPAALRTIRDTGKMHQRQKMDYFAVLSENLEVILNHIDDGIYISDKFGNTVWVNDVYEEVTGLTRSEVMHKNLYDLQREGLFSVVLNPEVVRTKKRVQAAVQLKNGNHVVINAKPILDKNGDVELVIAFNRDATHINKLNTLIQDQEELISSVTQHIATIQGALTPETQPIVGDARSKEAIELLRRISKSGANFLLLGETGVGKDVFARAAHKYSPRHEAIFLKVNCGGIADQLVESELFGYAPGSFSGADPRGKMGYFEAANGGTIFLDEIGELPLNLQSRLLWVLQDKEIVRVGANDPIKVDVRIIAATNKDLEEEVRQGRFREDLFYRLNVASITVPPLRKRPTDIVLLLDHYIGYYNKQYGKQIALSEDVLDQLQLYAWPGNVRELKNFIENAIITSKYHTISMREIPDHMKANAPADIGDVDVPIKGNYKEMVANFEYALLTKAIREHGTVDRAAKALKMDRSTIFRKLGKVKKQS</sequence>
<feature type="domain" description="Sigma-54 factor interaction" evidence="6">
    <location>
        <begin position="182"/>
        <end position="403"/>
    </location>
</feature>
<dbReference type="Proteomes" id="UP000503251">
    <property type="component" value="Chromosome"/>
</dbReference>
<dbReference type="PANTHER" id="PTHR32071:SF57">
    <property type="entry name" value="C4-DICARBOXYLATE TRANSPORT TRANSCRIPTIONAL REGULATORY PROTEIN DCTD"/>
    <property type="match status" value="1"/>
</dbReference>
<keyword evidence="1" id="KW-0547">Nucleotide-binding</keyword>
<dbReference type="Proteomes" id="UP000434052">
    <property type="component" value="Unassembled WGS sequence"/>
</dbReference>
<evidence type="ECO:0000313" key="11">
    <source>
        <dbReference type="Proteomes" id="UP000503251"/>
    </source>
</evidence>
<dbReference type="EMBL" id="CP039543">
    <property type="protein sequence ID" value="QJT09397.1"/>
    <property type="molecule type" value="Genomic_DNA"/>
</dbReference>
<dbReference type="InterPro" id="IPR009057">
    <property type="entry name" value="Homeodomain-like_sf"/>
</dbReference>
<dbReference type="NCBIfam" id="TIGR00229">
    <property type="entry name" value="sensory_box"/>
    <property type="match status" value="1"/>
</dbReference>
<dbReference type="CDD" id="cd00009">
    <property type="entry name" value="AAA"/>
    <property type="match status" value="1"/>
</dbReference>
<dbReference type="Gene3D" id="3.30.450.20">
    <property type="entry name" value="PAS domain"/>
    <property type="match status" value="1"/>
</dbReference>